<dbReference type="Gene3D" id="3.40.50.880">
    <property type="match status" value="1"/>
</dbReference>
<gene>
    <name evidence="2" type="ORF">yc1106_04960</name>
</gene>
<dbReference type="InterPro" id="IPR029062">
    <property type="entry name" value="Class_I_gatase-like"/>
</dbReference>
<sequence length="233" mass="24913">MSQMKVAIYLFPQADLLDFSGPAEIYCYPHSLEPGNTQPPPFNVTSFAHEKSVPSASPALVYQPNMSFAEMSAQITDYDILVIPGAHDNTVLDLIASENGKQICALIQKFAAAKPRPETGKRFLQSVCTGSLVLAASGVLNGRKATTHHLSFDSLKKVADEAAQGGGSRVEIVRQRYVDSGVTEAGTRIVTAGGVSSGIDATIYIIGQVYGQAKADFVAEMAEFERRDAAWGV</sequence>
<dbReference type="VEuPathDB" id="FungiDB:yc1106_04960"/>
<dbReference type="EMBL" id="CP089276">
    <property type="protein sequence ID" value="USP77686.1"/>
    <property type="molecule type" value="Genomic_DNA"/>
</dbReference>
<dbReference type="Pfam" id="PF01965">
    <property type="entry name" value="DJ-1_PfpI"/>
    <property type="match status" value="1"/>
</dbReference>
<name>A0A9Q8Z8H7_CURCL</name>
<dbReference type="InterPro" id="IPR002818">
    <property type="entry name" value="DJ-1/PfpI"/>
</dbReference>
<feature type="domain" description="DJ-1/PfpI" evidence="1">
    <location>
        <begin position="5"/>
        <end position="199"/>
    </location>
</feature>
<dbReference type="InterPro" id="IPR052158">
    <property type="entry name" value="INH-QAR"/>
</dbReference>
<reference evidence="2" key="1">
    <citation type="submission" date="2021-12" db="EMBL/GenBank/DDBJ databases">
        <title>Curvularia clavata genome.</title>
        <authorList>
            <person name="Cao Y."/>
        </authorList>
    </citation>
    <scope>NUCLEOTIDE SEQUENCE</scope>
    <source>
        <strain evidence="2">Yc1106</strain>
    </source>
</reference>
<dbReference type="PANTHER" id="PTHR43130">
    <property type="entry name" value="ARAC-FAMILY TRANSCRIPTIONAL REGULATOR"/>
    <property type="match status" value="1"/>
</dbReference>
<accession>A0A9Q8Z8H7</accession>
<dbReference type="OrthoDB" id="543156at2759"/>
<dbReference type="AlphaFoldDB" id="A0A9Q8Z8H7"/>
<dbReference type="SUPFAM" id="SSF52317">
    <property type="entry name" value="Class I glutamine amidotransferase-like"/>
    <property type="match status" value="1"/>
</dbReference>
<keyword evidence="3" id="KW-1185">Reference proteome</keyword>
<proteinExistence type="predicted"/>
<organism evidence="2 3">
    <name type="scientific">Curvularia clavata</name>
    <dbReference type="NCBI Taxonomy" id="95742"/>
    <lineage>
        <taxon>Eukaryota</taxon>
        <taxon>Fungi</taxon>
        <taxon>Dikarya</taxon>
        <taxon>Ascomycota</taxon>
        <taxon>Pezizomycotina</taxon>
        <taxon>Dothideomycetes</taxon>
        <taxon>Pleosporomycetidae</taxon>
        <taxon>Pleosporales</taxon>
        <taxon>Pleosporineae</taxon>
        <taxon>Pleosporaceae</taxon>
        <taxon>Curvularia</taxon>
    </lineage>
</organism>
<evidence type="ECO:0000313" key="2">
    <source>
        <dbReference type="EMBL" id="USP77686.1"/>
    </source>
</evidence>
<evidence type="ECO:0000259" key="1">
    <source>
        <dbReference type="Pfam" id="PF01965"/>
    </source>
</evidence>
<evidence type="ECO:0000313" key="3">
    <source>
        <dbReference type="Proteomes" id="UP001056012"/>
    </source>
</evidence>
<dbReference type="Proteomes" id="UP001056012">
    <property type="component" value="Chromosome 3"/>
</dbReference>
<dbReference type="PANTHER" id="PTHR43130:SF3">
    <property type="entry name" value="HTH-TYPE TRANSCRIPTIONAL REGULATOR RV1931C"/>
    <property type="match status" value="1"/>
</dbReference>
<protein>
    <recommendedName>
        <fullName evidence="1">DJ-1/PfpI domain-containing protein</fullName>
    </recommendedName>
</protein>